<proteinExistence type="predicted"/>
<sequence>MPLFGKKKKTDVENGVSSENIQEPPNNENEMKNGSNQLSKEETTDKLPVQKPKLVFHCQQAQGSPTGIISGFTNIRELYQKIAECYDFPVSEKGADVFKPLSHTHNLLELLTTLYMADCFNSCSEAKVGDHIEKINGKTLVGCRHFEVAKALKEIEKGSTFTLRLVEPLKAGFSHIGPRTGSGCGKKGEYGSGRETLRLRAKGPATVEIAPDDVTTTAIEKINSLLESFMGINDTELATQIWELGQDKSNPSQFVTAVDNSDLEAFGFTDNFVFDLWGAISDAKAGRLKKEKEDTPF</sequence>
<evidence type="ECO:0000313" key="4">
    <source>
        <dbReference type="Proteomes" id="UP000694941"/>
    </source>
</evidence>
<gene>
    <name evidence="5" type="primary">LOC106458455</name>
</gene>
<feature type="compositionally biased region" description="Low complexity" evidence="1">
    <location>
        <begin position="19"/>
        <end position="28"/>
    </location>
</feature>
<evidence type="ECO:0000313" key="5">
    <source>
        <dbReference type="RefSeq" id="XP_022240370.1"/>
    </source>
</evidence>
<dbReference type="InterPro" id="IPR017379">
    <property type="entry name" value="GIPC1/2/3"/>
</dbReference>
<evidence type="ECO:0000256" key="1">
    <source>
        <dbReference type="SAM" id="MobiDB-lite"/>
    </source>
</evidence>
<dbReference type="InterPro" id="IPR055349">
    <property type="entry name" value="GH2_GIPC"/>
</dbReference>
<accession>A0ABM1S9R5</accession>
<dbReference type="Pfam" id="PF25082">
    <property type="entry name" value="GIPC1_GH2"/>
    <property type="match status" value="1"/>
</dbReference>
<dbReference type="GeneID" id="106458455"/>
<dbReference type="Pfam" id="PF25083">
    <property type="entry name" value="GIPC1_GH1"/>
    <property type="match status" value="1"/>
</dbReference>
<reference evidence="5" key="1">
    <citation type="submission" date="2025-08" db="UniProtKB">
        <authorList>
            <consortium name="RefSeq"/>
        </authorList>
    </citation>
    <scope>IDENTIFICATION</scope>
    <source>
        <tissue evidence="5">Muscle</tissue>
    </source>
</reference>
<dbReference type="SUPFAM" id="SSF50156">
    <property type="entry name" value="PDZ domain-like"/>
    <property type="match status" value="1"/>
</dbReference>
<keyword evidence="4" id="KW-1185">Reference proteome</keyword>
<dbReference type="Gene3D" id="2.30.42.10">
    <property type="match status" value="1"/>
</dbReference>
<name>A0ABM1S9R5_LIMPO</name>
<dbReference type="PANTHER" id="PTHR12259:SF1">
    <property type="entry name" value="GH21964P"/>
    <property type="match status" value="1"/>
</dbReference>
<dbReference type="RefSeq" id="XP_022240370.1">
    <property type="nucleotide sequence ID" value="XM_022384662.1"/>
</dbReference>
<dbReference type="CDD" id="cd21180">
    <property type="entry name" value="GH2_GIPC"/>
    <property type="match status" value="1"/>
</dbReference>
<feature type="domain" description="GIPC GH2" evidence="2">
    <location>
        <begin position="193"/>
        <end position="283"/>
    </location>
</feature>
<dbReference type="InterPro" id="IPR056814">
    <property type="entry name" value="GIPC1-3_GH1"/>
</dbReference>
<organism evidence="4 5">
    <name type="scientific">Limulus polyphemus</name>
    <name type="common">Atlantic horseshoe crab</name>
    <dbReference type="NCBI Taxonomy" id="6850"/>
    <lineage>
        <taxon>Eukaryota</taxon>
        <taxon>Metazoa</taxon>
        <taxon>Ecdysozoa</taxon>
        <taxon>Arthropoda</taxon>
        <taxon>Chelicerata</taxon>
        <taxon>Merostomata</taxon>
        <taxon>Xiphosura</taxon>
        <taxon>Limulidae</taxon>
        <taxon>Limulus</taxon>
    </lineage>
</organism>
<dbReference type="InterPro" id="IPR036034">
    <property type="entry name" value="PDZ_sf"/>
</dbReference>
<feature type="region of interest" description="Disordered" evidence="1">
    <location>
        <begin position="1"/>
        <end position="44"/>
    </location>
</feature>
<evidence type="ECO:0000259" key="2">
    <source>
        <dbReference type="Pfam" id="PF25082"/>
    </source>
</evidence>
<protein>
    <submittedName>
        <fullName evidence="5">PDZ domain-containing protein GIPC1-like</fullName>
    </submittedName>
</protein>
<dbReference type="PANTHER" id="PTHR12259">
    <property type="entry name" value="RGS-GAIP INTERACTING PROTEIN GIPC"/>
    <property type="match status" value="1"/>
</dbReference>
<dbReference type="Proteomes" id="UP000694941">
    <property type="component" value="Unplaced"/>
</dbReference>
<evidence type="ECO:0000259" key="3">
    <source>
        <dbReference type="Pfam" id="PF25083"/>
    </source>
</evidence>
<feature type="domain" description="GIPC1-3 GH1" evidence="3">
    <location>
        <begin position="55"/>
        <end position="92"/>
    </location>
</feature>